<dbReference type="Proteomes" id="UP000324222">
    <property type="component" value="Unassembled WGS sequence"/>
</dbReference>
<name>A0A5B7FG60_PORTR</name>
<keyword evidence="1" id="KW-0175">Coiled coil</keyword>
<feature type="compositionally biased region" description="Acidic residues" evidence="2">
    <location>
        <begin position="220"/>
        <end position="233"/>
    </location>
</feature>
<reference evidence="3 4" key="1">
    <citation type="submission" date="2019-05" db="EMBL/GenBank/DDBJ databases">
        <title>Another draft genome of Portunus trituberculatus and its Hox gene families provides insights of decapod evolution.</title>
        <authorList>
            <person name="Jeong J.-H."/>
            <person name="Song I."/>
            <person name="Kim S."/>
            <person name="Choi T."/>
            <person name="Kim D."/>
            <person name="Ryu S."/>
            <person name="Kim W."/>
        </authorList>
    </citation>
    <scope>NUCLEOTIDE SEQUENCE [LARGE SCALE GENOMIC DNA]</scope>
    <source>
        <tissue evidence="3">Muscle</tissue>
    </source>
</reference>
<dbReference type="EMBL" id="VSRR010006321">
    <property type="protein sequence ID" value="MPC44515.1"/>
    <property type="molecule type" value="Genomic_DNA"/>
</dbReference>
<evidence type="ECO:0000256" key="1">
    <source>
        <dbReference type="SAM" id="Coils"/>
    </source>
</evidence>
<comment type="caution">
    <text evidence="3">The sequence shown here is derived from an EMBL/GenBank/DDBJ whole genome shotgun (WGS) entry which is preliminary data.</text>
</comment>
<feature type="region of interest" description="Disordered" evidence="2">
    <location>
        <begin position="180"/>
        <end position="352"/>
    </location>
</feature>
<sequence>MVTECLERLIERPSGISGYRPASWCAVCGRTGSSPKVKRYSTPACPNLCHAECLGEESYFKCSNTGQLRARAGISDLVTLQSSAIQPTSPPITVLAEQDTENGLRDLRKEGLEKLVKNLRCELASTKNQLHSYRTVTDDLTIKRRVLVEALNIVDTLIATSASDGIKQRSVACTARPRKIGEKGAAAAAVDKIPKEPGPSPPPNLPPAPSPSPDSSLPTSEEERETSSEEEVTPSDKENTTSSTSVESESERQLRPQQLNPQQGSPQINSSPRRRDTRKKRAARTGNTASGGGTAPEPRRQPRHRATPPRLQQQRQQQQQQHQRRQQQQQQQRGKCKWQGHTREQCPRVCEY</sequence>
<evidence type="ECO:0000313" key="4">
    <source>
        <dbReference type="Proteomes" id="UP000324222"/>
    </source>
</evidence>
<organism evidence="3 4">
    <name type="scientific">Portunus trituberculatus</name>
    <name type="common">Swimming crab</name>
    <name type="synonym">Neptunus trituberculatus</name>
    <dbReference type="NCBI Taxonomy" id="210409"/>
    <lineage>
        <taxon>Eukaryota</taxon>
        <taxon>Metazoa</taxon>
        <taxon>Ecdysozoa</taxon>
        <taxon>Arthropoda</taxon>
        <taxon>Crustacea</taxon>
        <taxon>Multicrustacea</taxon>
        <taxon>Malacostraca</taxon>
        <taxon>Eumalacostraca</taxon>
        <taxon>Eucarida</taxon>
        <taxon>Decapoda</taxon>
        <taxon>Pleocyemata</taxon>
        <taxon>Brachyura</taxon>
        <taxon>Eubrachyura</taxon>
        <taxon>Portunoidea</taxon>
        <taxon>Portunidae</taxon>
        <taxon>Portuninae</taxon>
        <taxon>Portunus</taxon>
    </lineage>
</organism>
<evidence type="ECO:0000313" key="3">
    <source>
        <dbReference type="EMBL" id="MPC44515.1"/>
    </source>
</evidence>
<feature type="compositionally biased region" description="Low complexity" evidence="2">
    <location>
        <begin position="312"/>
        <end position="333"/>
    </location>
</feature>
<evidence type="ECO:0000256" key="2">
    <source>
        <dbReference type="SAM" id="MobiDB-lite"/>
    </source>
</evidence>
<proteinExistence type="predicted"/>
<keyword evidence="4" id="KW-1185">Reference proteome</keyword>
<feature type="coiled-coil region" evidence="1">
    <location>
        <begin position="109"/>
        <end position="136"/>
    </location>
</feature>
<dbReference type="OrthoDB" id="10663068at2759"/>
<accession>A0A5B7FG60</accession>
<dbReference type="AlphaFoldDB" id="A0A5B7FG60"/>
<feature type="compositionally biased region" description="Basic and acidic residues" evidence="2">
    <location>
        <begin position="341"/>
        <end position="352"/>
    </location>
</feature>
<gene>
    <name evidence="3" type="ORF">E2C01_038188</name>
</gene>
<protein>
    <submittedName>
        <fullName evidence="3">Uncharacterized protein</fullName>
    </submittedName>
</protein>
<feature type="compositionally biased region" description="Pro residues" evidence="2">
    <location>
        <begin position="196"/>
        <end position="212"/>
    </location>
</feature>